<dbReference type="PANTHER" id="PTHR11732">
    <property type="entry name" value="ALDO/KETO REDUCTASE"/>
    <property type="match status" value="1"/>
</dbReference>
<evidence type="ECO:0000313" key="3">
    <source>
        <dbReference type="EMBL" id="KAL1880560.1"/>
    </source>
</evidence>
<comment type="caution">
    <text evidence="3">The sequence shown here is derived from an EMBL/GenBank/DDBJ whole genome shotgun (WGS) entry which is preliminary data.</text>
</comment>
<dbReference type="InterPro" id="IPR020471">
    <property type="entry name" value="AKR"/>
</dbReference>
<evidence type="ECO:0000259" key="2">
    <source>
        <dbReference type="Pfam" id="PF00248"/>
    </source>
</evidence>
<name>A0ABR3XXZ5_9PEZI</name>
<dbReference type="Gene3D" id="3.20.20.100">
    <property type="entry name" value="NADP-dependent oxidoreductase domain"/>
    <property type="match status" value="1"/>
</dbReference>
<dbReference type="InterPro" id="IPR023210">
    <property type="entry name" value="NADP_OxRdtase_dom"/>
</dbReference>
<keyword evidence="4" id="KW-1185">Reference proteome</keyword>
<dbReference type="InterPro" id="IPR036812">
    <property type="entry name" value="NAD(P)_OxRdtase_dom_sf"/>
</dbReference>
<dbReference type="PROSITE" id="PS00062">
    <property type="entry name" value="ALDOKETO_REDUCTASE_2"/>
    <property type="match status" value="1"/>
</dbReference>
<dbReference type="PROSITE" id="PS00798">
    <property type="entry name" value="ALDOKETO_REDUCTASE_1"/>
    <property type="match status" value="1"/>
</dbReference>
<dbReference type="Pfam" id="PF00248">
    <property type="entry name" value="Aldo_ket_red"/>
    <property type="match status" value="1"/>
</dbReference>
<dbReference type="EMBL" id="JAZHXJ010000031">
    <property type="protein sequence ID" value="KAL1880560.1"/>
    <property type="molecule type" value="Genomic_DNA"/>
</dbReference>
<dbReference type="CDD" id="cd19071">
    <property type="entry name" value="AKR_AKR1-5-like"/>
    <property type="match status" value="1"/>
</dbReference>
<keyword evidence="1" id="KW-0560">Oxidoreductase</keyword>
<evidence type="ECO:0000256" key="1">
    <source>
        <dbReference type="ARBA" id="ARBA00023002"/>
    </source>
</evidence>
<reference evidence="3 4" key="1">
    <citation type="journal article" date="2024" name="Commun. Biol.">
        <title>Comparative genomic analysis of thermophilic fungi reveals convergent evolutionary adaptations and gene losses.</title>
        <authorList>
            <person name="Steindorff A.S."/>
            <person name="Aguilar-Pontes M.V."/>
            <person name="Robinson A.J."/>
            <person name="Andreopoulos B."/>
            <person name="LaButti K."/>
            <person name="Kuo A."/>
            <person name="Mondo S."/>
            <person name="Riley R."/>
            <person name="Otillar R."/>
            <person name="Haridas S."/>
            <person name="Lipzen A."/>
            <person name="Grimwood J."/>
            <person name="Schmutz J."/>
            <person name="Clum A."/>
            <person name="Reid I.D."/>
            <person name="Moisan M.C."/>
            <person name="Butler G."/>
            <person name="Nguyen T.T.M."/>
            <person name="Dewar K."/>
            <person name="Conant G."/>
            <person name="Drula E."/>
            <person name="Henrissat B."/>
            <person name="Hansel C."/>
            <person name="Singer S."/>
            <person name="Hutchinson M.I."/>
            <person name="de Vries R.P."/>
            <person name="Natvig D.O."/>
            <person name="Powell A.J."/>
            <person name="Tsang A."/>
            <person name="Grigoriev I.V."/>
        </authorList>
    </citation>
    <scope>NUCLEOTIDE SEQUENCE [LARGE SCALE GENOMIC DNA]</scope>
    <source>
        <strain evidence="3 4">ATCC 24622</strain>
    </source>
</reference>
<evidence type="ECO:0000313" key="4">
    <source>
        <dbReference type="Proteomes" id="UP001586593"/>
    </source>
</evidence>
<dbReference type="Proteomes" id="UP001586593">
    <property type="component" value="Unassembled WGS sequence"/>
</dbReference>
<dbReference type="SUPFAM" id="SSF51430">
    <property type="entry name" value="NAD(P)-linked oxidoreductase"/>
    <property type="match status" value="1"/>
</dbReference>
<proteinExistence type="predicted"/>
<dbReference type="PIRSF" id="PIRSF000097">
    <property type="entry name" value="AKR"/>
    <property type="match status" value="1"/>
</dbReference>
<accession>A0ABR3XXZ5</accession>
<dbReference type="InterPro" id="IPR018170">
    <property type="entry name" value="Aldo/ket_reductase_CS"/>
</dbReference>
<feature type="domain" description="NADP-dependent oxidoreductase" evidence="2">
    <location>
        <begin position="23"/>
        <end position="298"/>
    </location>
</feature>
<dbReference type="PRINTS" id="PR00069">
    <property type="entry name" value="ALDKETRDTASE"/>
</dbReference>
<gene>
    <name evidence="3" type="ORF">VTK73DRAFT_5573</name>
</gene>
<organism evidence="3 4">
    <name type="scientific">Phialemonium thermophilum</name>
    <dbReference type="NCBI Taxonomy" id="223376"/>
    <lineage>
        <taxon>Eukaryota</taxon>
        <taxon>Fungi</taxon>
        <taxon>Dikarya</taxon>
        <taxon>Ascomycota</taxon>
        <taxon>Pezizomycotina</taxon>
        <taxon>Sordariomycetes</taxon>
        <taxon>Sordariomycetidae</taxon>
        <taxon>Cephalothecales</taxon>
        <taxon>Cephalothecaceae</taxon>
        <taxon>Phialemonium</taxon>
    </lineage>
</organism>
<protein>
    <recommendedName>
        <fullName evidence="2">NADP-dependent oxidoreductase domain-containing protein</fullName>
    </recommendedName>
</protein>
<sequence>MYPSVMSLPRYFELNNGHKVPAVGLGTFQSEDGNALVKDVVKLALRLGYRHIDTAHAYGNEKAVGEAIRESGIPREELFVTSKLAQTWHHPDDVEQALDTSLKDLQLDYVDLYLMHFPHAYQAGNDHQTIRRPDGSGKPLINYSLSRRYPETWKAMERLVDAGKARSIGLSNFNILKTTRILQTARIVPAVNQVELHPYLPQKDLLEFSSQHGILLMAHQPLGGRPISAVRGHPDEPRPTEDPKIEEMAAQLGITPAQMCLSWAIQRGTPVVPKSTGQTHMTQNLQLQRLPEGIFEEVEKLHLARGPIRFLDPSRHIGFDIFDEEKDQPVDGDESLL</sequence>